<reference evidence="5" key="3">
    <citation type="submission" date="2016-10" db="EMBL/GenBank/DDBJ databases">
        <authorList>
            <person name="de Groot N.N."/>
        </authorList>
    </citation>
    <scope>NUCLEOTIDE SEQUENCE [LARGE SCALE GENOMIC DNA]</scope>
    <source>
        <strain evidence="5">CCBAU85039</strain>
    </source>
</reference>
<evidence type="ECO:0000313" key="7">
    <source>
        <dbReference type="Proteomes" id="UP000183063"/>
    </source>
</evidence>
<comment type="similarity">
    <text evidence="2">Belongs to the bacterial solute-binding protein 2 family.</text>
</comment>
<dbReference type="PANTHER" id="PTHR30036">
    <property type="entry name" value="D-XYLOSE-BINDING PERIPLASMIC PROTEIN"/>
    <property type="match status" value="1"/>
</dbReference>
<evidence type="ECO:0000256" key="1">
    <source>
        <dbReference type="ARBA" id="ARBA00004418"/>
    </source>
</evidence>
<dbReference type="PANTHER" id="PTHR30036:SF7">
    <property type="entry name" value="ABC TRANSPORTER PERIPLASMIC-BINDING PROTEIN YPHF"/>
    <property type="match status" value="1"/>
</dbReference>
<dbReference type="Proteomes" id="UP000198939">
    <property type="component" value="Unassembled WGS sequence"/>
</dbReference>
<dbReference type="EMBL" id="FNXB01000018">
    <property type="protein sequence ID" value="SEI01035.1"/>
    <property type="molecule type" value="Genomic_DNA"/>
</dbReference>
<dbReference type="GO" id="GO:0030288">
    <property type="term" value="C:outer membrane-bounded periplasmic space"/>
    <property type="evidence" value="ECO:0007669"/>
    <property type="project" value="TreeGrafter"/>
</dbReference>
<evidence type="ECO:0000256" key="2">
    <source>
        <dbReference type="ARBA" id="ARBA00007639"/>
    </source>
</evidence>
<dbReference type="InterPro" id="IPR025997">
    <property type="entry name" value="SBP_2_dom"/>
</dbReference>
<protein>
    <submittedName>
        <fullName evidence="5">D-allose transporter subunit</fullName>
    </submittedName>
    <submittedName>
        <fullName evidence="6">Monosaccharide ABC transporter substrate-binding protein, CUT2 family</fullName>
    </submittedName>
</protein>
<organism evidence="5 7">
    <name type="scientific">Rhizobium tibeticum</name>
    <dbReference type="NCBI Taxonomy" id="501024"/>
    <lineage>
        <taxon>Bacteria</taxon>
        <taxon>Pseudomonadati</taxon>
        <taxon>Pseudomonadota</taxon>
        <taxon>Alphaproteobacteria</taxon>
        <taxon>Hyphomicrobiales</taxon>
        <taxon>Rhizobiaceae</taxon>
        <taxon>Rhizobium/Agrobacterium group</taxon>
        <taxon>Rhizobium</taxon>
    </lineage>
</organism>
<sequence>MQFSKAVLKGALSLAAVVALGASTVLAANIAVVGGKTDDEFWSRIKKGVDDARLVVEKNGGSVSYLQLQTYDNLGPDAAQLVRTAMSQGVTGIVVPDWVPEAEDEAIKAAVQAGIKVILMNAGNIEKARELGAINYVGSDEYVAGKAGGEYLGSKGAKNVICVNTVPGAANQEARCKGVIDGIAAKGGQGKQLPLPATSFGDQTAIAEAVKATLLQDDSIDGIINVSATDADAAASGINQAGKVGKVSHGTFDLNASGLARIKDGSQTFAIDQQPYLQSILSVTLLASHLDYGTNLPTAPVLTGPGIVDASNIDATMAGVKSGAR</sequence>
<dbReference type="EMBL" id="FOCV01000015">
    <property type="protein sequence ID" value="SEO31463.1"/>
    <property type="molecule type" value="Genomic_DNA"/>
</dbReference>
<feature type="domain" description="Periplasmic binding protein" evidence="4">
    <location>
        <begin position="30"/>
        <end position="291"/>
    </location>
</feature>
<dbReference type="InterPro" id="IPR050555">
    <property type="entry name" value="Bact_Solute-Bind_Prot2"/>
</dbReference>
<evidence type="ECO:0000259" key="4">
    <source>
        <dbReference type="Pfam" id="PF13407"/>
    </source>
</evidence>
<dbReference type="RefSeq" id="WP_072377483.1">
    <property type="nucleotide sequence ID" value="NZ_FNXB01000018.1"/>
</dbReference>
<dbReference type="Proteomes" id="UP000183063">
    <property type="component" value="Unassembled WGS sequence"/>
</dbReference>
<dbReference type="InterPro" id="IPR028082">
    <property type="entry name" value="Peripla_BP_I"/>
</dbReference>
<dbReference type="AlphaFoldDB" id="A0A1H8NQ14"/>
<accession>A0A1H8NQ14</accession>
<dbReference type="OrthoDB" id="257716at2"/>
<dbReference type="GO" id="GO:0030246">
    <property type="term" value="F:carbohydrate binding"/>
    <property type="evidence" value="ECO:0007669"/>
    <property type="project" value="TreeGrafter"/>
</dbReference>
<keyword evidence="8" id="KW-1185">Reference proteome</keyword>
<dbReference type="STRING" id="501024.RTCCBAU85039_3685"/>
<comment type="subcellular location">
    <subcellularLocation>
        <location evidence="1">Periplasm</location>
    </subcellularLocation>
</comment>
<gene>
    <name evidence="5" type="ORF">RTCCBAU85039_3685</name>
    <name evidence="6" type="ORF">SAMN05216228_101524</name>
</gene>
<keyword evidence="3" id="KW-0732">Signal</keyword>
<dbReference type="Gene3D" id="3.40.50.2300">
    <property type="match status" value="2"/>
</dbReference>
<feature type="signal peptide" evidence="3">
    <location>
        <begin position="1"/>
        <end position="27"/>
    </location>
</feature>
<dbReference type="Pfam" id="PF13407">
    <property type="entry name" value="Peripla_BP_4"/>
    <property type="match status" value="1"/>
</dbReference>
<reference evidence="7" key="1">
    <citation type="submission" date="2016-10" db="EMBL/GenBank/DDBJ databases">
        <authorList>
            <person name="Wibberg D."/>
        </authorList>
    </citation>
    <scope>NUCLEOTIDE SEQUENCE [LARGE SCALE GENOMIC DNA]</scope>
</reference>
<evidence type="ECO:0000313" key="8">
    <source>
        <dbReference type="Proteomes" id="UP000198939"/>
    </source>
</evidence>
<evidence type="ECO:0000256" key="3">
    <source>
        <dbReference type="SAM" id="SignalP"/>
    </source>
</evidence>
<dbReference type="SUPFAM" id="SSF53822">
    <property type="entry name" value="Periplasmic binding protein-like I"/>
    <property type="match status" value="1"/>
</dbReference>
<feature type="chain" id="PRO_5030029678" evidence="3">
    <location>
        <begin position="28"/>
        <end position="325"/>
    </location>
</feature>
<name>A0A1H8NQ14_9HYPH</name>
<evidence type="ECO:0000313" key="6">
    <source>
        <dbReference type="EMBL" id="SEO31463.1"/>
    </source>
</evidence>
<evidence type="ECO:0000313" key="5">
    <source>
        <dbReference type="EMBL" id="SEI01035.1"/>
    </source>
</evidence>
<proteinExistence type="inferred from homology"/>
<reference evidence="6 8" key="2">
    <citation type="submission" date="2016-10" db="EMBL/GenBank/DDBJ databases">
        <authorList>
            <person name="Varghese N."/>
            <person name="Submissions S."/>
        </authorList>
    </citation>
    <scope>NUCLEOTIDE SEQUENCE [LARGE SCALE GENOMIC DNA]</scope>
    <source>
        <strain evidence="6 8">CGMCC 1.7071</strain>
    </source>
</reference>